<dbReference type="Proteomes" id="UP000705823">
    <property type="component" value="Unassembled WGS sequence"/>
</dbReference>
<dbReference type="GeneID" id="73549652"/>
<protein>
    <recommendedName>
        <fullName evidence="3">Small CPxCG-related zinc finger protein</fullName>
    </recommendedName>
</protein>
<dbReference type="EMBL" id="RKLU01000012">
    <property type="protein sequence ID" value="TQQ78537.1"/>
    <property type="molecule type" value="Genomic_DNA"/>
</dbReference>
<reference evidence="1" key="1">
    <citation type="submission" date="2019-02" db="EMBL/GenBank/DDBJ databases">
        <title>Halonotius sp. a new haloarchaeum isolated from saline soil.</title>
        <authorList>
            <person name="Duran-Viseras A."/>
            <person name="Sanchez-Porro C."/>
            <person name="Ventosa A."/>
        </authorList>
    </citation>
    <scope>NUCLEOTIDE SEQUENCE</scope>
    <source>
        <strain evidence="1">F15B</strain>
    </source>
</reference>
<sequence>MTRLTNWTRESRTPILAYRNTETNVRAALHRAPDSYVHKWRAAILVDGYSVWSRGFATKEATSLRDELRKRPQPELPCPECPNEDVVVGQKSADGAKVQRWFECRDCGYESRSAIVYGAER</sequence>
<dbReference type="Pfam" id="PF24452">
    <property type="entry name" value="DUF7568"/>
    <property type="match status" value="1"/>
</dbReference>
<comment type="caution">
    <text evidence="1">The sequence shown here is derived from an EMBL/GenBank/DDBJ whole genome shotgun (WGS) entry which is preliminary data.</text>
</comment>
<evidence type="ECO:0000313" key="1">
    <source>
        <dbReference type="EMBL" id="TQQ78537.1"/>
    </source>
</evidence>
<proteinExistence type="predicted"/>
<accession>A0A8J8P749</accession>
<evidence type="ECO:0008006" key="3">
    <source>
        <dbReference type="Google" id="ProtNLM"/>
    </source>
</evidence>
<organism evidence="1 2">
    <name type="scientific">Halonotius terrestris</name>
    <dbReference type="NCBI Taxonomy" id="2487750"/>
    <lineage>
        <taxon>Archaea</taxon>
        <taxon>Methanobacteriati</taxon>
        <taxon>Methanobacteriota</taxon>
        <taxon>Stenosarchaea group</taxon>
        <taxon>Halobacteria</taxon>
        <taxon>Halobacteriales</taxon>
        <taxon>Haloferacaceae</taxon>
        <taxon>Halonotius</taxon>
    </lineage>
</organism>
<dbReference type="InterPro" id="IPR055990">
    <property type="entry name" value="DUF7568"/>
</dbReference>
<evidence type="ECO:0000313" key="2">
    <source>
        <dbReference type="Proteomes" id="UP000705823"/>
    </source>
</evidence>
<name>A0A8J8P749_9EURY</name>
<keyword evidence="2" id="KW-1185">Reference proteome</keyword>
<dbReference type="AlphaFoldDB" id="A0A8J8P749"/>
<dbReference type="RefSeq" id="WP_080508372.1">
    <property type="nucleotide sequence ID" value="NZ_RKLU01000012.1"/>
</dbReference>
<gene>
    <name evidence="1" type="ORF">EGH24_13990</name>
</gene>